<proteinExistence type="predicted"/>
<organism evidence="2 3">
    <name type="scientific">Helicoverpa armigera</name>
    <name type="common">Cotton bollworm</name>
    <name type="synonym">Heliothis armigera</name>
    <dbReference type="NCBI Taxonomy" id="29058"/>
    <lineage>
        <taxon>Eukaryota</taxon>
        <taxon>Metazoa</taxon>
        <taxon>Ecdysozoa</taxon>
        <taxon>Arthropoda</taxon>
        <taxon>Hexapoda</taxon>
        <taxon>Insecta</taxon>
        <taxon>Pterygota</taxon>
        <taxon>Neoptera</taxon>
        <taxon>Endopterygota</taxon>
        <taxon>Lepidoptera</taxon>
        <taxon>Glossata</taxon>
        <taxon>Ditrysia</taxon>
        <taxon>Noctuoidea</taxon>
        <taxon>Noctuidae</taxon>
        <taxon>Heliothinae</taxon>
        <taxon>Helicoverpa</taxon>
    </lineage>
</organism>
<dbReference type="AlphaFoldDB" id="A0A2W1BPJ0"/>
<dbReference type="Proteomes" id="UP000249218">
    <property type="component" value="Unassembled WGS sequence"/>
</dbReference>
<reference evidence="2 3" key="1">
    <citation type="journal article" date="2017" name="BMC Biol.">
        <title>Genomic innovations, transcriptional plasticity and gene loss underlying the evolution and divergence of two highly polyphagous and invasive Helicoverpa pest species.</title>
        <authorList>
            <person name="Pearce S.L."/>
            <person name="Clarke D.F."/>
            <person name="East P.D."/>
            <person name="Elfekih S."/>
            <person name="Gordon K.H."/>
            <person name="Jermiin L.S."/>
            <person name="McGaughran A."/>
            <person name="Oakeshott J.G."/>
            <person name="Papanikolaou A."/>
            <person name="Perera O.P."/>
            <person name="Rane R.V."/>
            <person name="Richards S."/>
            <person name="Tay W.T."/>
            <person name="Walsh T.K."/>
            <person name="Anderson A."/>
            <person name="Anderson C.J."/>
            <person name="Asgari S."/>
            <person name="Board P.G."/>
            <person name="Bretschneider A."/>
            <person name="Campbell P.M."/>
            <person name="Chertemps T."/>
            <person name="Christeller J.T."/>
            <person name="Coppin C.W."/>
            <person name="Downes S.J."/>
            <person name="Duan G."/>
            <person name="Farnsworth C.A."/>
            <person name="Good R.T."/>
            <person name="Han L.B."/>
            <person name="Han Y.C."/>
            <person name="Hatje K."/>
            <person name="Horne I."/>
            <person name="Huang Y.P."/>
            <person name="Hughes D.S."/>
            <person name="Jacquin-Joly E."/>
            <person name="James W."/>
            <person name="Jhangiani S."/>
            <person name="Kollmar M."/>
            <person name="Kuwar S.S."/>
            <person name="Li S."/>
            <person name="Liu N.Y."/>
            <person name="Maibeche M.T."/>
            <person name="Miller J.R."/>
            <person name="Montagne N."/>
            <person name="Perry T."/>
            <person name="Qu J."/>
            <person name="Song S.V."/>
            <person name="Sutton G.G."/>
            <person name="Vogel H."/>
            <person name="Walenz B.P."/>
            <person name="Xu W."/>
            <person name="Zhang H.J."/>
            <person name="Zou Z."/>
            <person name="Batterham P."/>
            <person name="Edwards O.R."/>
            <person name="Feyereisen R."/>
            <person name="Gibbs R.A."/>
            <person name="Heckel D.G."/>
            <person name="McGrath A."/>
            <person name="Robin C."/>
            <person name="Scherer S.E."/>
            <person name="Worley K.C."/>
            <person name="Wu Y.D."/>
        </authorList>
    </citation>
    <scope>NUCLEOTIDE SEQUENCE [LARGE SCALE GENOMIC DNA]</scope>
    <source>
        <strain evidence="2">Harm_GR_Male_#8</strain>
        <tissue evidence="2">Whole organism</tissue>
    </source>
</reference>
<feature type="signal peptide" evidence="1">
    <location>
        <begin position="1"/>
        <end position="17"/>
    </location>
</feature>
<gene>
    <name evidence="2" type="primary">HaOG209048</name>
    <name evidence="2" type="ORF">B5X24_HaOG209048</name>
</gene>
<keyword evidence="1" id="KW-0732">Signal</keyword>
<evidence type="ECO:0008006" key="4">
    <source>
        <dbReference type="Google" id="ProtNLM"/>
    </source>
</evidence>
<keyword evidence="3" id="KW-1185">Reference proteome</keyword>
<feature type="chain" id="PRO_5016148196" description="WAP domain-containing protein" evidence="1">
    <location>
        <begin position="18"/>
        <end position="110"/>
    </location>
</feature>
<accession>A0A2W1BPJ0</accession>
<name>A0A2W1BPJ0_HELAM</name>
<sequence length="110" mass="12842">MFFRFVCFSLIVNGLWCSVWHTARVKTWYSVRKSPFFEQPCVRLRGFCALKDTCPPGTGVNHKGLCPEHLEQVMECCVPQKRKSMCCLNKGRCLPKVFKCPQRSQVQLYY</sequence>
<protein>
    <recommendedName>
        <fullName evidence="4">WAP domain-containing protein</fullName>
    </recommendedName>
</protein>
<evidence type="ECO:0000313" key="3">
    <source>
        <dbReference type="Proteomes" id="UP000249218"/>
    </source>
</evidence>
<evidence type="ECO:0000256" key="1">
    <source>
        <dbReference type="SAM" id="SignalP"/>
    </source>
</evidence>
<evidence type="ECO:0000313" key="2">
    <source>
        <dbReference type="EMBL" id="PZC73603.1"/>
    </source>
</evidence>
<dbReference type="EMBL" id="KZ150096">
    <property type="protein sequence ID" value="PZC73603.1"/>
    <property type="molecule type" value="Genomic_DNA"/>
</dbReference>